<keyword evidence="2" id="KW-1185">Reference proteome</keyword>
<reference evidence="1" key="1">
    <citation type="submission" date="2020-05" db="EMBL/GenBank/DDBJ databases">
        <title>Genomic Encyclopedia of Type Strains, Phase IV (KMG-V): Genome sequencing to study the core and pangenomes of soil and plant-associated prokaryotes.</title>
        <authorList>
            <person name="Whitman W."/>
        </authorList>
    </citation>
    <scope>NUCLEOTIDE SEQUENCE</scope>
    <source>
        <strain evidence="1">16F</strain>
    </source>
</reference>
<evidence type="ECO:0000313" key="1">
    <source>
        <dbReference type="EMBL" id="NRS94116.1"/>
    </source>
</evidence>
<dbReference type="AlphaFoldDB" id="A0A8J8GAU7"/>
<dbReference type="RefSeq" id="WP_173780641.1">
    <property type="nucleotide sequence ID" value="NZ_JABSNO010000047.1"/>
</dbReference>
<organism evidence="1 2">
    <name type="scientific">Frigoriflavimonas asaccharolytica</name>
    <dbReference type="NCBI Taxonomy" id="2735899"/>
    <lineage>
        <taxon>Bacteria</taxon>
        <taxon>Pseudomonadati</taxon>
        <taxon>Bacteroidota</taxon>
        <taxon>Flavobacteriia</taxon>
        <taxon>Flavobacteriales</taxon>
        <taxon>Weeksellaceae</taxon>
        <taxon>Frigoriflavimonas</taxon>
    </lineage>
</organism>
<accession>A0A8J8GAU7</accession>
<dbReference type="EMBL" id="JABSNO010000047">
    <property type="protein sequence ID" value="NRS94116.1"/>
    <property type="molecule type" value="Genomic_DNA"/>
</dbReference>
<evidence type="ECO:0000313" key="2">
    <source>
        <dbReference type="Proteomes" id="UP000610746"/>
    </source>
</evidence>
<gene>
    <name evidence="1" type="ORF">HNQ03_003216</name>
</gene>
<protein>
    <submittedName>
        <fullName evidence="1">Uncharacterized protein</fullName>
    </submittedName>
</protein>
<proteinExistence type="predicted"/>
<sequence>MAADIASRSFENYDALKALKGMGIGIGGAIAGFILEQAVNTYEYGTSKSVDAIKGGGFDFPYFDGIFYPHFFRPQLVVS</sequence>
<dbReference type="Proteomes" id="UP000610746">
    <property type="component" value="Unassembled WGS sequence"/>
</dbReference>
<name>A0A8J8GAU7_9FLAO</name>
<comment type="caution">
    <text evidence="1">The sequence shown here is derived from an EMBL/GenBank/DDBJ whole genome shotgun (WGS) entry which is preliminary data.</text>
</comment>